<evidence type="ECO:0000313" key="18">
    <source>
        <dbReference type="Proteomes" id="UP000194977"/>
    </source>
</evidence>
<feature type="transmembrane region" description="Helical" evidence="14">
    <location>
        <begin position="311"/>
        <end position="331"/>
    </location>
</feature>
<keyword evidence="3" id="KW-0813">Transport</keyword>
<keyword evidence="5" id="KW-0762">Sugar transport</keyword>
<comment type="function">
    <text evidence="10">The phosphoenolpyruvate-dependent sugar phosphotransferase system (sugar PTS), a major carbohydrate active transport system, catalyzes the phosphorylation of incoming sugar substrates concomitantly with their translocation across the cell membrane. The enzyme II UlaABC PTS system is involved in ascorbate transport.</text>
</comment>
<evidence type="ECO:0000256" key="13">
    <source>
        <dbReference type="ARBA" id="ARBA00042859"/>
    </source>
</evidence>
<dbReference type="OrthoDB" id="9796178at2"/>
<feature type="transmembrane region" description="Helical" evidence="14">
    <location>
        <begin position="37"/>
        <end position="61"/>
    </location>
</feature>
<keyword evidence="7 14" id="KW-0812">Transmembrane</keyword>
<feature type="transmembrane region" description="Helical" evidence="14">
    <location>
        <begin position="220"/>
        <end position="239"/>
    </location>
</feature>
<evidence type="ECO:0000313" key="16">
    <source>
        <dbReference type="EMBL" id="OTQ11796.1"/>
    </source>
</evidence>
<dbReference type="EMBL" id="NARP01000005">
    <property type="protein sequence ID" value="OTQ00991.1"/>
    <property type="molecule type" value="Genomic_DNA"/>
</dbReference>
<comment type="subcellular location">
    <subcellularLocation>
        <location evidence="1">Cell membrane</location>
        <topology evidence="1">Multi-pass membrane protein</topology>
    </subcellularLocation>
</comment>
<dbReference type="Pfam" id="PF03611">
    <property type="entry name" value="EIIC-GAT"/>
    <property type="match status" value="1"/>
</dbReference>
<proteinExistence type="inferred from homology"/>
<evidence type="ECO:0000256" key="3">
    <source>
        <dbReference type="ARBA" id="ARBA00022448"/>
    </source>
</evidence>
<evidence type="ECO:0000256" key="6">
    <source>
        <dbReference type="ARBA" id="ARBA00022683"/>
    </source>
</evidence>
<evidence type="ECO:0000313" key="15">
    <source>
        <dbReference type="EMBL" id="OTQ00991.1"/>
    </source>
</evidence>
<dbReference type="Proteomes" id="UP000194800">
    <property type="component" value="Unassembled WGS sequence"/>
</dbReference>
<evidence type="ECO:0000313" key="17">
    <source>
        <dbReference type="Proteomes" id="UP000194800"/>
    </source>
</evidence>
<gene>
    <name evidence="16" type="ORF">B6C91_00705</name>
    <name evidence="15" type="ORF">B6D08_02345</name>
</gene>
<name>A0A242NKK7_9GAMM</name>
<keyword evidence="4" id="KW-1003">Cell membrane</keyword>
<keyword evidence="9 14" id="KW-0472">Membrane</keyword>
<feature type="transmembrane region" description="Helical" evidence="14">
    <location>
        <begin position="6"/>
        <end position="25"/>
    </location>
</feature>
<dbReference type="RefSeq" id="WP_086272476.1">
    <property type="nucleotide sequence ID" value="NZ_CAMLAF010000006.1"/>
</dbReference>
<evidence type="ECO:0000256" key="8">
    <source>
        <dbReference type="ARBA" id="ARBA00022989"/>
    </source>
</evidence>
<dbReference type="InterPro" id="IPR004703">
    <property type="entry name" value="PTS_sugar-sp_permease"/>
</dbReference>
<evidence type="ECO:0000256" key="14">
    <source>
        <dbReference type="SAM" id="Phobius"/>
    </source>
</evidence>
<protein>
    <recommendedName>
        <fullName evidence="12">Ascorbate-specific PTS system EIIC component</fullName>
    </recommendedName>
    <alternativeName>
        <fullName evidence="13">Ascorbate-specific permease IIC component UlaA</fullName>
    </alternativeName>
</protein>
<dbReference type="AlphaFoldDB" id="A0A242NKK7"/>
<evidence type="ECO:0000256" key="1">
    <source>
        <dbReference type="ARBA" id="ARBA00004651"/>
    </source>
</evidence>
<comment type="similarity">
    <text evidence="11">Belongs to the UlaA family.</text>
</comment>
<evidence type="ECO:0000256" key="2">
    <source>
        <dbReference type="ARBA" id="ARBA00011738"/>
    </source>
</evidence>
<evidence type="ECO:0000256" key="11">
    <source>
        <dbReference type="ARBA" id="ARBA00038218"/>
    </source>
</evidence>
<evidence type="ECO:0000256" key="12">
    <source>
        <dbReference type="ARBA" id="ARBA00039702"/>
    </source>
</evidence>
<dbReference type="Proteomes" id="UP000194977">
    <property type="component" value="Unassembled WGS sequence"/>
</dbReference>
<dbReference type="InterPro" id="IPR051562">
    <property type="entry name" value="Ascorbate-PTS_EIIC"/>
</dbReference>
<keyword evidence="8 14" id="KW-1133">Transmembrane helix</keyword>
<feature type="transmembrane region" description="Helical" evidence="14">
    <location>
        <begin position="81"/>
        <end position="107"/>
    </location>
</feature>
<evidence type="ECO:0000256" key="7">
    <source>
        <dbReference type="ARBA" id="ARBA00022692"/>
    </source>
</evidence>
<dbReference type="GO" id="GO:0009401">
    <property type="term" value="P:phosphoenolpyruvate-dependent sugar phosphotransferase system"/>
    <property type="evidence" value="ECO:0007669"/>
    <property type="project" value="UniProtKB-KW"/>
</dbReference>
<evidence type="ECO:0000256" key="4">
    <source>
        <dbReference type="ARBA" id="ARBA00022475"/>
    </source>
</evidence>
<comment type="caution">
    <text evidence="15">The sequence shown here is derived from an EMBL/GenBank/DDBJ whole genome shotgun (WGS) entry which is preliminary data.</text>
</comment>
<dbReference type="EMBL" id="NART01000002">
    <property type="protein sequence ID" value="OTQ11796.1"/>
    <property type="molecule type" value="Genomic_DNA"/>
</dbReference>
<dbReference type="GO" id="GO:0005886">
    <property type="term" value="C:plasma membrane"/>
    <property type="evidence" value="ECO:0007669"/>
    <property type="project" value="UniProtKB-SubCell"/>
</dbReference>
<dbReference type="PANTHER" id="PTHR33843">
    <property type="entry name" value="ASCORBATE-SPECIFIC PTS SYSTEM EIIC COMPONENT"/>
    <property type="match status" value="1"/>
</dbReference>
<sequence>MDLFLNIFGQPAIIIALVAYIGLVLQRAKISKIITGTLLSFIGFVLIKTGGKILGGVLIMFSNMFTHAFGMHGVVPSNEAITALTMESLGTSAAFILFFAMIINLLLARFTRFKSIYLSLHLVLFMAFSFTAVLQGMGYNGYIIVATGAIIIGLYMAIFPTLLSKFSRKIIGNNDYCIAHAGTISYLIGSYLGSLLGNKKNDIEHIKINDRFSFLRQSDVATFITMFVLLCLSGAFSSADYLKDILKNNTFIIFALEQSAIFAGGLYIAKKGVAIFTEEIIPAFKGFAQVVAPGCVPAVDPMVLFDKAPNCVLVGFIVSFFTEIACVVVFPFVGLPIIIPGIMASFITGGTAAIFGNSTGGARGAIIAAFINGLLLCILPALALPLFAFLGVEGVTFADPDFTSLSLITEFVVKLFN</sequence>
<reference evidence="17 18" key="1">
    <citation type="submission" date="2017-03" db="EMBL/GenBank/DDBJ databases">
        <title>Comparative genomics of honeybee gut symbionts reveal geographically distinct and subgroup specific antibiotic resistance.</title>
        <authorList>
            <person name="Ludvigsen J."/>
            <person name="Porcellato D."/>
            <person name="Labee-Lund T.M."/>
            <person name="Amdam G.V."/>
            <person name="Rudi K."/>
        </authorList>
    </citation>
    <scope>NUCLEOTIDE SEQUENCE [LARGE SCALE GENOMIC DNA]</scope>
    <source>
        <strain evidence="15 18">A-7-12</strain>
        <strain evidence="16 17">A-9-12</strain>
    </source>
</reference>
<feature type="transmembrane region" description="Helical" evidence="14">
    <location>
        <begin position="367"/>
        <end position="390"/>
    </location>
</feature>
<feature type="transmembrane region" description="Helical" evidence="14">
    <location>
        <begin position="116"/>
        <end position="136"/>
    </location>
</feature>
<evidence type="ECO:0000256" key="10">
    <source>
        <dbReference type="ARBA" id="ARBA00037387"/>
    </source>
</evidence>
<dbReference type="PANTHER" id="PTHR33843:SF4">
    <property type="entry name" value="ASCORBATE-SPECIFIC PTS SYSTEM EIIC COMPONENT"/>
    <property type="match status" value="1"/>
</dbReference>
<evidence type="ECO:0000256" key="5">
    <source>
        <dbReference type="ARBA" id="ARBA00022597"/>
    </source>
</evidence>
<feature type="transmembrane region" description="Helical" evidence="14">
    <location>
        <begin position="142"/>
        <end position="163"/>
    </location>
</feature>
<organism evidence="15 18">
    <name type="scientific">Gilliamella apicola</name>
    <dbReference type="NCBI Taxonomy" id="1196095"/>
    <lineage>
        <taxon>Bacteria</taxon>
        <taxon>Pseudomonadati</taxon>
        <taxon>Pseudomonadota</taxon>
        <taxon>Gammaproteobacteria</taxon>
        <taxon>Orbales</taxon>
        <taxon>Orbaceae</taxon>
        <taxon>Gilliamella</taxon>
    </lineage>
</organism>
<feature type="transmembrane region" description="Helical" evidence="14">
    <location>
        <begin position="337"/>
        <end position="355"/>
    </location>
</feature>
<keyword evidence="17" id="KW-1185">Reference proteome</keyword>
<keyword evidence="6" id="KW-0598">Phosphotransferase system</keyword>
<comment type="subunit">
    <text evidence="2">Homodimer.</text>
</comment>
<evidence type="ECO:0000256" key="9">
    <source>
        <dbReference type="ARBA" id="ARBA00023136"/>
    </source>
</evidence>
<accession>A0A242NKK7</accession>